<gene>
    <name evidence="2" type="ORF">JOC54_003193</name>
</gene>
<keyword evidence="1" id="KW-1133">Transmembrane helix</keyword>
<reference evidence="2" key="1">
    <citation type="submission" date="2021-01" db="EMBL/GenBank/DDBJ databases">
        <title>Genomic Encyclopedia of Type Strains, Phase IV (KMG-IV): sequencing the most valuable type-strain genomes for metagenomic binning, comparative biology and taxonomic classification.</title>
        <authorList>
            <person name="Goeker M."/>
        </authorList>
    </citation>
    <scope>NUCLEOTIDE SEQUENCE</scope>
    <source>
        <strain evidence="2">DSM 21943</strain>
    </source>
</reference>
<dbReference type="RefSeq" id="WP_204467230.1">
    <property type="nucleotide sequence ID" value="NZ_JAFBCV010000010.1"/>
</dbReference>
<dbReference type="EMBL" id="JAFBCV010000010">
    <property type="protein sequence ID" value="MBM7839913.1"/>
    <property type="molecule type" value="Genomic_DNA"/>
</dbReference>
<feature type="transmembrane region" description="Helical" evidence="1">
    <location>
        <begin position="12"/>
        <end position="31"/>
    </location>
</feature>
<keyword evidence="1" id="KW-0812">Transmembrane</keyword>
<dbReference type="Proteomes" id="UP001179280">
    <property type="component" value="Unassembled WGS sequence"/>
</dbReference>
<keyword evidence="3" id="KW-1185">Reference proteome</keyword>
<name>A0ABS2SWJ7_9BACI</name>
<evidence type="ECO:0000256" key="1">
    <source>
        <dbReference type="SAM" id="Phobius"/>
    </source>
</evidence>
<accession>A0ABS2SWJ7</accession>
<keyword evidence="1" id="KW-0472">Membrane</keyword>
<evidence type="ECO:0000313" key="2">
    <source>
        <dbReference type="EMBL" id="MBM7839913.1"/>
    </source>
</evidence>
<organism evidence="2 3">
    <name type="scientific">Shouchella xiaoxiensis</name>
    <dbReference type="NCBI Taxonomy" id="766895"/>
    <lineage>
        <taxon>Bacteria</taxon>
        <taxon>Bacillati</taxon>
        <taxon>Bacillota</taxon>
        <taxon>Bacilli</taxon>
        <taxon>Bacillales</taxon>
        <taxon>Bacillaceae</taxon>
        <taxon>Shouchella</taxon>
    </lineage>
</organism>
<keyword evidence="2" id="KW-0238">DNA-binding</keyword>
<dbReference type="GO" id="GO:0003677">
    <property type="term" value="F:DNA binding"/>
    <property type="evidence" value="ECO:0007669"/>
    <property type="project" value="UniProtKB-KW"/>
</dbReference>
<comment type="caution">
    <text evidence="2">The sequence shown here is derived from an EMBL/GenBank/DDBJ whole genome shotgun (WGS) entry which is preliminary data.</text>
</comment>
<evidence type="ECO:0000313" key="3">
    <source>
        <dbReference type="Proteomes" id="UP001179280"/>
    </source>
</evidence>
<protein>
    <submittedName>
        <fullName evidence="2">DNA-binding MarR family transcriptional regulator</fullName>
    </submittedName>
</protein>
<sequence>MGKQGGVKWLDYMFITLNWLVFVISSQRLFVLMSCWVSYRIVWVQVMDAEVRPLIHRFVPHLLLHEDEVFVMHMNMYKQVKNYYEQGKLPLEALRIYMNLFMESRLRERRHFELCNSELIKLSGLTRSQLFRYRPRLIECGFIEAQTAQGSSRVLYTITGGMQWTS</sequence>
<proteinExistence type="predicted"/>